<evidence type="ECO:0000259" key="3">
    <source>
        <dbReference type="Pfam" id="PF08541"/>
    </source>
</evidence>
<gene>
    <name evidence="5" type="ORF">ESZ26_14370</name>
    <name evidence="6" type="ORF">ESZ27_11290</name>
</gene>
<sequence length="372" mass="40487">MSIVISGTGLFTPPHSISNDELVTAFNQYVEDYNAENAAAINSEQLTALKPSSSEFIEKASGIKSRYVMYKDGALDPKTMMPLIPQRSDEQLSAQAEMAVGAARQAMAAANKTADDIDLIIVACSYTQRAYPAIAIEVQKELGCKGWAYDMLVACSSATFGIMNASNALHGDTAKTVLVINPELNFPQINLRDRDSHFIFGDVATAIIVEKQATATADHCFKILTKKPITTFSNNIRSNFGHINKCDPETMLDNDKMFVQQGRKVFKEVLPMVSQLITEQMAAANVEAKDLKRLFLHQANINMNNFVAKKVLGRDPIGNEAPIILDKFANTASAGSIIAFHLNHDDMVTGDKALICSFGAGYSAGCIVIEHI</sequence>
<evidence type="ECO:0000256" key="1">
    <source>
        <dbReference type="ARBA" id="ARBA00022679"/>
    </source>
</evidence>
<organism evidence="6 8">
    <name type="scientific">Colwellia hornerae</name>
    <dbReference type="NCBI Taxonomy" id="89402"/>
    <lineage>
        <taxon>Bacteria</taxon>
        <taxon>Pseudomonadati</taxon>
        <taxon>Pseudomonadota</taxon>
        <taxon>Gammaproteobacteria</taxon>
        <taxon>Alteromonadales</taxon>
        <taxon>Colwelliaceae</taxon>
        <taxon>Colwellia</taxon>
    </lineage>
</organism>
<evidence type="ECO:0000313" key="5">
    <source>
        <dbReference type="EMBL" id="TWX56782.1"/>
    </source>
</evidence>
<evidence type="ECO:0000259" key="4">
    <source>
        <dbReference type="Pfam" id="PF08545"/>
    </source>
</evidence>
<evidence type="ECO:0000313" key="6">
    <source>
        <dbReference type="EMBL" id="TWX66026.1"/>
    </source>
</evidence>
<name>A0A5C6QAL5_9GAMM</name>
<dbReference type="InterPro" id="IPR013751">
    <property type="entry name" value="ACP_syn_III_N"/>
</dbReference>
<dbReference type="Proteomes" id="UP000321917">
    <property type="component" value="Unassembled WGS sequence"/>
</dbReference>
<dbReference type="GO" id="GO:0006633">
    <property type="term" value="P:fatty acid biosynthetic process"/>
    <property type="evidence" value="ECO:0007669"/>
    <property type="project" value="InterPro"/>
</dbReference>
<dbReference type="OrthoDB" id="4336181at2"/>
<protein>
    <submittedName>
        <fullName evidence="6">Beta-ketoacyl-ACP synthase III</fullName>
    </submittedName>
</protein>
<feature type="domain" description="Beta-ketoacyl-[acyl-carrier-protein] synthase III N-terminal" evidence="4">
    <location>
        <begin position="149"/>
        <end position="214"/>
    </location>
</feature>
<evidence type="ECO:0000313" key="8">
    <source>
        <dbReference type="Proteomes" id="UP000321917"/>
    </source>
</evidence>
<dbReference type="Proteomes" id="UP000321525">
    <property type="component" value="Unassembled WGS sequence"/>
</dbReference>
<dbReference type="Gene3D" id="3.40.47.10">
    <property type="match status" value="2"/>
</dbReference>
<feature type="domain" description="Beta-ketoacyl-[acyl-carrier-protein] synthase III C-terminal" evidence="3">
    <location>
        <begin position="281"/>
        <end position="370"/>
    </location>
</feature>
<dbReference type="CDD" id="cd00830">
    <property type="entry name" value="KAS_III"/>
    <property type="match status" value="1"/>
</dbReference>
<dbReference type="RefSeq" id="WP_146800158.1">
    <property type="nucleotide sequence ID" value="NZ_VOLP01000020.1"/>
</dbReference>
<accession>A0A5C6QAL5</accession>
<proteinExistence type="predicted"/>
<dbReference type="GO" id="GO:0044550">
    <property type="term" value="P:secondary metabolite biosynthetic process"/>
    <property type="evidence" value="ECO:0007669"/>
    <property type="project" value="TreeGrafter"/>
</dbReference>
<dbReference type="EMBL" id="VOLR01000021">
    <property type="protein sequence ID" value="TWX56782.1"/>
    <property type="molecule type" value="Genomic_DNA"/>
</dbReference>
<dbReference type="InterPro" id="IPR013747">
    <property type="entry name" value="ACP_syn_III_C"/>
</dbReference>
<dbReference type="PANTHER" id="PTHR34069">
    <property type="entry name" value="3-OXOACYL-[ACYL-CARRIER-PROTEIN] SYNTHASE 3"/>
    <property type="match status" value="1"/>
</dbReference>
<evidence type="ECO:0000256" key="2">
    <source>
        <dbReference type="ARBA" id="ARBA00023315"/>
    </source>
</evidence>
<evidence type="ECO:0000313" key="7">
    <source>
        <dbReference type="Proteomes" id="UP000321525"/>
    </source>
</evidence>
<keyword evidence="1" id="KW-0808">Transferase</keyword>
<dbReference type="Pfam" id="PF08541">
    <property type="entry name" value="ACP_syn_III_C"/>
    <property type="match status" value="1"/>
</dbReference>
<dbReference type="NCBIfam" id="NF005703">
    <property type="entry name" value="PRK07515.1"/>
    <property type="match status" value="1"/>
</dbReference>
<reference evidence="6 8" key="1">
    <citation type="submission" date="2019-07" db="EMBL/GenBank/DDBJ databases">
        <title>Genomes of sea-ice associated Colwellia species.</title>
        <authorList>
            <person name="Bowman J.P."/>
        </authorList>
    </citation>
    <scope>NUCLEOTIDE SEQUENCE [LARGE SCALE GENOMIC DNA]</scope>
    <source>
        <strain evidence="5 7">ACAM 607</strain>
        <strain evidence="6 8">IC036</strain>
    </source>
</reference>
<dbReference type="AlphaFoldDB" id="A0A5C6QAL5"/>
<dbReference type="GO" id="GO:0004315">
    <property type="term" value="F:3-oxoacyl-[acyl-carrier-protein] synthase activity"/>
    <property type="evidence" value="ECO:0007669"/>
    <property type="project" value="InterPro"/>
</dbReference>
<dbReference type="EMBL" id="VOLQ01000020">
    <property type="protein sequence ID" value="TWX66026.1"/>
    <property type="molecule type" value="Genomic_DNA"/>
</dbReference>
<keyword evidence="2" id="KW-0012">Acyltransferase</keyword>
<comment type="caution">
    <text evidence="6">The sequence shown here is derived from an EMBL/GenBank/DDBJ whole genome shotgun (WGS) entry which is preliminary data.</text>
</comment>
<dbReference type="PANTHER" id="PTHR34069:SF2">
    <property type="entry name" value="BETA-KETOACYL-[ACYL-CARRIER-PROTEIN] SYNTHASE III"/>
    <property type="match status" value="1"/>
</dbReference>
<keyword evidence="7" id="KW-1185">Reference proteome</keyword>
<dbReference type="InterPro" id="IPR016039">
    <property type="entry name" value="Thiolase-like"/>
</dbReference>
<dbReference type="SUPFAM" id="SSF53901">
    <property type="entry name" value="Thiolase-like"/>
    <property type="match status" value="1"/>
</dbReference>
<dbReference type="Pfam" id="PF08545">
    <property type="entry name" value="ACP_syn_III"/>
    <property type="match status" value="1"/>
</dbReference>